<sequence length="290" mass="34702">RETEPTLEFSVSLGKYLAYIYYLDKKWVTNNINRIFPKDNDLHWQAAFTGYLFYHNRINNDIYLLLRKNNHYIKAIQADFSDNTIIDSTILDRLVQHICVGYLIGWEKLVDDESLISQLLKKPNVNQLSAIVNFFLMQKDRLNDKLKTKVKTLWKKLFNILFMDKENPEYQKIISDLSKWLSLIDEIDEQILNWLKLSVKYIQVNFNTPFFIEYLLKHASSSPEKVGELYIEMLNSNVYPKYKMENIQEIVQILYNEKQNKIADKICNMYGEKGFNFLRKYMRKIELIFN</sequence>
<organism evidence="1">
    <name type="scientific">marine sediment metagenome</name>
    <dbReference type="NCBI Taxonomy" id="412755"/>
    <lineage>
        <taxon>unclassified sequences</taxon>
        <taxon>metagenomes</taxon>
        <taxon>ecological metagenomes</taxon>
    </lineage>
</organism>
<accession>X1HTS3</accession>
<gene>
    <name evidence="1" type="ORF">S03H2_31435</name>
</gene>
<feature type="non-terminal residue" evidence="1">
    <location>
        <position position="290"/>
    </location>
</feature>
<dbReference type="EMBL" id="BARU01019059">
    <property type="protein sequence ID" value="GAH48688.1"/>
    <property type="molecule type" value="Genomic_DNA"/>
</dbReference>
<name>X1HTS3_9ZZZZ</name>
<protein>
    <submittedName>
        <fullName evidence="1">Uncharacterized protein</fullName>
    </submittedName>
</protein>
<feature type="non-terminal residue" evidence="1">
    <location>
        <position position="1"/>
    </location>
</feature>
<dbReference type="AlphaFoldDB" id="X1HTS3"/>
<proteinExistence type="predicted"/>
<reference evidence="1" key="1">
    <citation type="journal article" date="2014" name="Front. Microbiol.">
        <title>High frequency of phylogenetically diverse reductive dehalogenase-homologous genes in deep subseafloor sedimentary metagenomes.</title>
        <authorList>
            <person name="Kawai M."/>
            <person name="Futagami T."/>
            <person name="Toyoda A."/>
            <person name="Takaki Y."/>
            <person name="Nishi S."/>
            <person name="Hori S."/>
            <person name="Arai W."/>
            <person name="Tsubouchi T."/>
            <person name="Morono Y."/>
            <person name="Uchiyama I."/>
            <person name="Ito T."/>
            <person name="Fujiyama A."/>
            <person name="Inagaki F."/>
            <person name="Takami H."/>
        </authorList>
    </citation>
    <scope>NUCLEOTIDE SEQUENCE</scope>
    <source>
        <strain evidence="1">Expedition CK06-06</strain>
    </source>
</reference>
<evidence type="ECO:0000313" key="1">
    <source>
        <dbReference type="EMBL" id="GAH48688.1"/>
    </source>
</evidence>
<comment type="caution">
    <text evidence="1">The sequence shown here is derived from an EMBL/GenBank/DDBJ whole genome shotgun (WGS) entry which is preliminary data.</text>
</comment>